<feature type="domain" description="Exocyst complex subunit EXOC6/Sec15 C-terminal" evidence="6">
    <location>
        <begin position="366"/>
        <end position="715"/>
    </location>
</feature>
<dbReference type="PANTHER" id="PTHR12702">
    <property type="entry name" value="SEC15"/>
    <property type="match status" value="1"/>
</dbReference>
<dbReference type="KEGG" id="dpx:DAPPUDRAFT_127521"/>
<dbReference type="InParanoid" id="E9G3C4"/>
<dbReference type="Pfam" id="PF20651">
    <property type="entry name" value="EXOC6_Sec15_N"/>
    <property type="match status" value="1"/>
</dbReference>
<evidence type="ECO:0000259" key="6">
    <source>
        <dbReference type="Pfam" id="PF04091"/>
    </source>
</evidence>
<keyword evidence="4" id="KW-0175">Coiled coil</keyword>
<proteinExistence type="inferred from homology"/>
<dbReference type="InterPro" id="IPR046361">
    <property type="entry name" value="EXOC6/Sec15_C"/>
</dbReference>
<evidence type="ECO:0000256" key="1">
    <source>
        <dbReference type="ARBA" id="ARBA00007944"/>
    </source>
</evidence>
<dbReference type="InterPro" id="IPR042045">
    <property type="entry name" value="EXOC6/Sec15_C_dom1"/>
</dbReference>
<gene>
    <name evidence="8" type="ORF">DAPPUDRAFT_127521</name>
</gene>
<organism evidence="8 9">
    <name type="scientific">Daphnia pulex</name>
    <name type="common">Water flea</name>
    <dbReference type="NCBI Taxonomy" id="6669"/>
    <lineage>
        <taxon>Eukaryota</taxon>
        <taxon>Metazoa</taxon>
        <taxon>Ecdysozoa</taxon>
        <taxon>Arthropoda</taxon>
        <taxon>Crustacea</taxon>
        <taxon>Branchiopoda</taxon>
        <taxon>Diplostraca</taxon>
        <taxon>Cladocera</taxon>
        <taxon>Anomopoda</taxon>
        <taxon>Daphniidae</taxon>
        <taxon>Daphnia</taxon>
    </lineage>
</organism>
<dbReference type="PANTHER" id="PTHR12702:SF0">
    <property type="entry name" value="EXOCYST COMPLEX COMPONENT 6"/>
    <property type="match status" value="1"/>
</dbReference>
<evidence type="ECO:0000256" key="4">
    <source>
        <dbReference type="ARBA" id="ARBA00023054"/>
    </source>
</evidence>
<sequence>MDESSKEGKGRHDLLLQEIEAIDDYWGPTFRAIFDTDECDAFADKLESRIRSHDRDIEKLCSAHHQGFIESIRDLLELKGLANRIHGEVQTIDSDICCSVTQLKLKGQELADARRIERNMKTTIEMLQSCLPVLRAYIKLQQQMKEKRYYPALKTLEQLEHIHLPSISHYRFSEHMKRSLAKVRESIKEASMIDLKDFLESIRKYSPKIGEVAMRHAQSESVYSVEEDLSAQDLVDFSPVYRCLHIHTVLDAKETYENYYRKQRKKQARLALQPPTNMHETIEGYRQYFHGIVGFFVVEDHVMNTASTLVNRSYLDDVWNIAVSKIASSVRTHSSYCTDPALMLKIKNLVMLFSSTLRTYGYSVSQLVELLQEIRDHYNEVLMQRWVHVFRDIFDEDNYHPIQVTTAAEYQRVIESFPYRDGHLEAAPFPKRFPFSSLVPKVYRQIRNYIQACLQFSQDLNLADQEIDDTLRRYTNLLLTRTLSGCLSTLIRKPSLSLLQLIQISINTNYLEESNGWLEEFIAQLTGASRELSHIARLQGRAVFRDVRDDAEQQIYEALKRKMDEFMELANYDWQLNEPSGQASSFLMDLIAFLQSTFQAFTNLKEHVAQNACLTACRHIAEILMDLLLSDDVKSISMGALQQVNLDVIQCEQFAASEPVPGFEDGTLLSSFLDLRQLLDLLLSWDWSAYFHDYGQDTSKYLRVSPQRAITVLEKLREADKRTVFSVLKKSERDKKKLMETVLRQLRQLLQSSA</sequence>
<protein>
    <recommendedName>
        <fullName evidence="5">Exocyst complex component</fullName>
    </recommendedName>
</protein>
<dbReference type="Proteomes" id="UP000000305">
    <property type="component" value="Unassembled WGS sequence"/>
</dbReference>
<comment type="function">
    <text evidence="5">Component of the exocyst complex involved in the docking of exocytic vesicles with fusion sites on the plasma membrane.</text>
</comment>
<dbReference type="FunCoup" id="E9G3C4">
    <property type="interactions" value="1673"/>
</dbReference>
<dbReference type="GO" id="GO:0000145">
    <property type="term" value="C:exocyst"/>
    <property type="evidence" value="ECO:0000318"/>
    <property type="project" value="GO_Central"/>
</dbReference>
<dbReference type="PhylomeDB" id="E9G3C4"/>
<dbReference type="OrthoDB" id="10267033at2759"/>
<comment type="similarity">
    <text evidence="1 5">Belongs to the SEC15 family.</text>
</comment>
<dbReference type="HOGENOM" id="CLU_009437_0_0_1"/>
<evidence type="ECO:0000259" key="7">
    <source>
        <dbReference type="Pfam" id="PF20651"/>
    </source>
</evidence>
<reference evidence="8 9" key="1">
    <citation type="journal article" date="2011" name="Science">
        <title>The ecoresponsive genome of Daphnia pulex.</title>
        <authorList>
            <person name="Colbourne J.K."/>
            <person name="Pfrender M.E."/>
            <person name="Gilbert D."/>
            <person name="Thomas W.K."/>
            <person name="Tucker A."/>
            <person name="Oakley T.H."/>
            <person name="Tokishita S."/>
            <person name="Aerts A."/>
            <person name="Arnold G.J."/>
            <person name="Basu M.K."/>
            <person name="Bauer D.J."/>
            <person name="Caceres C.E."/>
            <person name="Carmel L."/>
            <person name="Casola C."/>
            <person name="Choi J.H."/>
            <person name="Detter J.C."/>
            <person name="Dong Q."/>
            <person name="Dusheyko S."/>
            <person name="Eads B.D."/>
            <person name="Frohlich T."/>
            <person name="Geiler-Samerotte K.A."/>
            <person name="Gerlach D."/>
            <person name="Hatcher P."/>
            <person name="Jogdeo S."/>
            <person name="Krijgsveld J."/>
            <person name="Kriventseva E.V."/>
            <person name="Kultz D."/>
            <person name="Laforsch C."/>
            <person name="Lindquist E."/>
            <person name="Lopez J."/>
            <person name="Manak J.R."/>
            <person name="Muller J."/>
            <person name="Pangilinan J."/>
            <person name="Patwardhan R.P."/>
            <person name="Pitluck S."/>
            <person name="Pritham E.J."/>
            <person name="Rechtsteiner A."/>
            <person name="Rho M."/>
            <person name="Rogozin I.B."/>
            <person name="Sakarya O."/>
            <person name="Salamov A."/>
            <person name="Schaack S."/>
            <person name="Shapiro H."/>
            <person name="Shiga Y."/>
            <person name="Skalitzky C."/>
            <person name="Smith Z."/>
            <person name="Souvorov A."/>
            <person name="Sung W."/>
            <person name="Tang Z."/>
            <person name="Tsuchiya D."/>
            <person name="Tu H."/>
            <person name="Vos H."/>
            <person name="Wang M."/>
            <person name="Wolf Y.I."/>
            <person name="Yamagata H."/>
            <person name="Yamada T."/>
            <person name="Ye Y."/>
            <person name="Shaw J.R."/>
            <person name="Andrews J."/>
            <person name="Crease T.J."/>
            <person name="Tang H."/>
            <person name="Lucas S.M."/>
            <person name="Robertson H.M."/>
            <person name="Bork P."/>
            <person name="Koonin E.V."/>
            <person name="Zdobnov E.M."/>
            <person name="Grigoriev I.V."/>
            <person name="Lynch M."/>
            <person name="Boore J.L."/>
        </authorList>
    </citation>
    <scope>NUCLEOTIDE SEQUENCE [LARGE SCALE GENOMIC DNA]</scope>
</reference>
<keyword evidence="2 5" id="KW-0813">Transport</keyword>
<evidence type="ECO:0000256" key="5">
    <source>
        <dbReference type="PIRNR" id="PIRNR025007"/>
    </source>
</evidence>
<dbReference type="STRING" id="6669.E9G3C4"/>
<dbReference type="OMA" id="FPFHSEQ"/>
<name>E9G3C4_DAPPU</name>
<keyword evidence="3 5" id="KW-0268">Exocytosis</keyword>
<dbReference type="eggNOG" id="KOG2176">
    <property type="taxonomic scope" value="Eukaryota"/>
</dbReference>
<evidence type="ECO:0000313" key="8">
    <source>
        <dbReference type="EMBL" id="EFX85747.1"/>
    </source>
</evidence>
<dbReference type="GO" id="GO:0006887">
    <property type="term" value="P:exocytosis"/>
    <property type="evidence" value="ECO:0000318"/>
    <property type="project" value="GO_Central"/>
</dbReference>
<accession>E9G3C4</accession>
<dbReference type="InterPro" id="IPR007225">
    <property type="entry name" value="EXOC6/Sec15"/>
</dbReference>
<dbReference type="GO" id="GO:0090522">
    <property type="term" value="P:vesicle tethering involved in exocytosis"/>
    <property type="evidence" value="ECO:0007669"/>
    <property type="project" value="UniProtKB-UniRule"/>
</dbReference>
<dbReference type="GO" id="GO:0006886">
    <property type="term" value="P:intracellular protein transport"/>
    <property type="evidence" value="ECO:0007669"/>
    <property type="project" value="InterPro"/>
</dbReference>
<feature type="domain" description="Exocyst complex component EXOC6/Sec15 N-terminal" evidence="7">
    <location>
        <begin position="45"/>
        <end position="214"/>
    </location>
</feature>
<evidence type="ECO:0000256" key="2">
    <source>
        <dbReference type="ARBA" id="ARBA00022448"/>
    </source>
</evidence>
<dbReference type="Gene3D" id="1.10.357.30">
    <property type="entry name" value="Exocyst complex subunit Sec15 C-terminal domain, N-terminal subdomain"/>
    <property type="match status" value="1"/>
</dbReference>
<dbReference type="FunFam" id="1.20.58.670:FF:000001">
    <property type="entry name" value="Exocyst complex component"/>
    <property type="match status" value="1"/>
</dbReference>
<dbReference type="Gene3D" id="1.20.58.670">
    <property type="entry name" value="Dsl1p vesicle tethering complex, Tip20p subunit, domain D"/>
    <property type="match status" value="1"/>
</dbReference>
<dbReference type="AlphaFoldDB" id="E9G3C4"/>
<dbReference type="PIRSF" id="PIRSF025007">
    <property type="entry name" value="Sec15"/>
    <property type="match status" value="1"/>
</dbReference>
<keyword evidence="9" id="KW-1185">Reference proteome</keyword>
<dbReference type="EMBL" id="GL732531">
    <property type="protein sequence ID" value="EFX85747.1"/>
    <property type="molecule type" value="Genomic_DNA"/>
</dbReference>
<dbReference type="InterPro" id="IPR042044">
    <property type="entry name" value="EXOC6PINT-1/Sec15/Tip20_C_dom2"/>
</dbReference>
<evidence type="ECO:0000313" key="9">
    <source>
        <dbReference type="Proteomes" id="UP000000305"/>
    </source>
</evidence>
<evidence type="ECO:0000256" key="3">
    <source>
        <dbReference type="ARBA" id="ARBA00022483"/>
    </source>
</evidence>
<dbReference type="InterPro" id="IPR048359">
    <property type="entry name" value="EXOC6_Sec15_N"/>
</dbReference>
<dbReference type="FunFam" id="1.10.357.30:FF:000003">
    <property type="entry name" value="Exocyst complex component"/>
    <property type="match status" value="1"/>
</dbReference>
<dbReference type="GO" id="GO:0006893">
    <property type="term" value="P:Golgi to plasma membrane transport"/>
    <property type="evidence" value="ECO:0000318"/>
    <property type="project" value="GO_Central"/>
</dbReference>
<dbReference type="Pfam" id="PF04091">
    <property type="entry name" value="Sec15_C"/>
    <property type="match status" value="1"/>
</dbReference>